<comment type="catalytic activity">
    <reaction evidence="1">
        <text>ATP + protein L-histidine = ADP + protein N-phospho-L-histidine.</text>
        <dbReference type="EC" id="2.7.13.3"/>
    </reaction>
</comment>
<dbReference type="EC" id="2.7.13.3" evidence="2"/>
<feature type="domain" description="PAS" evidence="8">
    <location>
        <begin position="310"/>
        <end position="368"/>
    </location>
</feature>
<dbReference type="PANTHER" id="PTHR43047:SF64">
    <property type="entry name" value="HISTIDINE KINASE CONTAINING CHEY-HOMOLOGOUS RECEIVER DOMAIN AND PAS DOMAIN-RELATED"/>
    <property type="match status" value="1"/>
</dbReference>
<dbReference type="InterPro" id="IPR003594">
    <property type="entry name" value="HATPase_dom"/>
</dbReference>
<dbReference type="NCBIfam" id="TIGR00229">
    <property type="entry name" value="sensory_box"/>
    <property type="match status" value="1"/>
</dbReference>
<evidence type="ECO:0000313" key="11">
    <source>
        <dbReference type="Proteomes" id="UP000094472"/>
    </source>
</evidence>
<dbReference type="InterPro" id="IPR035965">
    <property type="entry name" value="PAS-like_dom_sf"/>
</dbReference>
<dbReference type="FunFam" id="3.30.565.10:FF:000010">
    <property type="entry name" value="Sensor histidine kinase RcsC"/>
    <property type="match status" value="1"/>
</dbReference>
<dbReference type="SMART" id="SM00091">
    <property type="entry name" value="PAS"/>
    <property type="match status" value="1"/>
</dbReference>
<dbReference type="SUPFAM" id="SSF47384">
    <property type="entry name" value="Homodimeric domain of signal transducing histidine kinase"/>
    <property type="match status" value="1"/>
</dbReference>
<dbReference type="Gene3D" id="3.30.565.10">
    <property type="entry name" value="Histidine kinase-like ATPase, C-terminal domain"/>
    <property type="match status" value="1"/>
</dbReference>
<dbReference type="SUPFAM" id="SSF55874">
    <property type="entry name" value="ATPase domain of HSP90 chaperone/DNA topoisomerase II/histidine kinase"/>
    <property type="match status" value="1"/>
</dbReference>
<dbReference type="InterPro" id="IPR000700">
    <property type="entry name" value="PAS-assoc_C"/>
</dbReference>
<evidence type="ECO:0000256" key="3">
    <source>
        <dbReference type="ARBA" id="ARBA00022553"/>
    </source>
</evidence>
<name>A0A1E3VRR2_9HYPH</name>
<feature type="domain" description="Histidine kinase" evidence="7">
    <location>
        <begin position="455"/>
        <end position="679"/>
    </location>
</feature>
<dbReference type="InterPro" id="IPR004358">
    <property type="entry name" value="Sig_transdc_His_kin-like_C"/>
</dbReference>
<feature type="domain" description="PAC" evidence="9">
    <location>
        <begin position="385"/>
        <end position="437"/>
    </location>
</feature>
<keyword evidence="4" id="KW-0808">Transferase</keyword>
<evidence type="ECO:0000256" key="4">
    <source>
        <dbReference type="ARBA" id="ARBA00022679"/>
    </source>
</evidence>
<dbReference type="Proteomes" id="UP000094472">
    <property type="component" value="Unassembled WGS sequence"/>
</dbReference>
<evidence type="ECO:0000256" key="1">
    <source>
        <dbReference type="ARBA" id="ARBA00000085"/>
    </source>
</evidence>
<evidence type="ECO:0000259" key="7">
    <source>
        <dbReference type="PROSITE" id="PS50109"/>
    </source>
</evidence>
<dbReference type="InterPro" id="IPR036097">
    <property type="entry name" value="HisK_dim/P_sf"/>
</dbReference>
<keyword evidence="3" id="KW-0597">Phosphoprotein</keyword>
<dbReference type="GO" id="GO:0000155">
    <property type="term" value="F:phosphorelay sensor kinase activity"/>
    <property type="evidence" value="ECO:0007669"/>
    <property type="project" value="InterPro"/>
</dbReference>
<dbReference type="InterPro" id="IPR003661">
    <property type="entry name" value="HisK_dim/P_dom"/>
</dbReference>
<dbReference type="RefSeq" id="WP_069442501.1">
    <property type="nucleotide sequence ID" value="NZ_LPWF01000030.1"/>
</dbReference>
<dbReference type="PROSITE" id="PS50109">
    <property type="entry name" value="HIS_KIN"/>
    <property type="match status" value="1"/>
</dbReference>
<evidence type="ECO:0000313" key="10">
    <source>
        <dbReference type="EMBL" id="ODR96202.1"/>
    </source>
</evidence>
<reference evidence="10 11" key="1">
    <citation type="journal article" date="2016" name="Environ. Microbiol.">
        <title>New Methyloceanibacter diversity from North Sea sediments includes methanotroph containing solely the soluble methane monooxygenase.</title>
        <authorList>
            <person name="Vekeman B."/>
            <person name="Kerckhof F.M."/>
            <person name="Cremers G."/>
            <person name="de Vos P."/>
            <person name="Vandamme P."/>
            <person name="Boon N."/>
            <person name="Op den Camp H.J."/>
            <person name="Heylen K."/>
        </authorList>
    </citation>
    <scope>NUCLEOTIDE SEQUENCE [LARGE SCALE GENOMIC DNA]</scope>
    <source>
        <strain evidence="10 11">R-67175</strain>
    </source>
</reference>
<accession>A0A1E3VRR2</accession>
<dbReference type="PANTHER" id="PTHR43047">
    <property type="entry name" value="TWO-COMPONENT HISTIDINE PROTEIN KINASE"/>
    <property type="match status" value="1"/>
</dbReference>
<dbReference type="InterPro" id="IPR005467">
    <property type="entry name" value="His_kinase_dom"/>
</dbReference>
<dbReference type="PROSITE" id="PS50112">
    <property type="entry name" value="PAS"/>
    <property type="match status" value="1"/>
</dbReference>
<dbReference type="Pfam" id="PF00512">
    <property type="entry name" value="HisKA"/>
    <property type="match status" value="1"/>
</dbReference>
<dbReference type="InterPro" id="IPR000014">
    <property type="entry name" value="PAS"/>
</dbReference>
<dbReference type="EMBL" id="LPWF01000030">
    <property type="protein sequence ID" value="ODR96202.1"/>
    <property type="molecule type" value="Genomic_DNA"/>
</dbReference>
<keyword evidence="11" id="KW-1185">Reference proteome</keyword>
<dbReference type="Gene3D" id="3.30.450.20">
    <property type="entry name" value="PAS domain"/>
    <property type="match status" value="3"/>
</dbReference>
<dbReference type="SMART" id="SM00388">
    <property type="entry name" value="HisKA"/>
    <property type="match status" value="1"/>
</dbReference>
<gene>
    <name evidence="10" type="ORF">AUC69_15750</name>
</gene>
<dbReference type="STRING" id="1774969.AUC69_15750"/>
<dbReference type="PRINTS" id="PR00344">
    <property type="entry name" value="BCTRLSENSOR"/>
</dbReference>
<keyword evidence="5" id="KW-0418">Kinase</keyword>
<dbReference type="CDD" id="cd00130">
    <property type="entry name" value="PAS"/>
    <property type="match status" value="1"/>
</dbReference>
<dbReference type="CDD" id="cd16922">
    <property type="entry name" value="HATPase_EvgS-ArcB-TorS-like"/>
    <property type="match status" value="1"/>
</dbReference>
<dbReference type="CDD" id="cd00082">
    <property type="entry name" value="HisKA"/>
    <property type="match status" value="1"/>
</dbReference>
<evidence type="ECO:0000256" key="6">
    <source>
        <dbReference type="ARBA" id="ARBA00023012"/>
    </source>
</evidence>
<evidence type="ECO:0000259" key="8">
    <source>
        <dbReference type="PROSITE" id="PS50112"/>
    </source>
</evidence>
<dbReference type="SUPFAM" id="SSF55785">
    <property type="entry name" value="PYP-like sensor domain (PAS domain)"/>
    <property type="match status" value="1"/>
</dbReference>
<keyword evidence="6" id="KW-0902">Two-component regulatory system</keyword>
<comment type="caution">
    <text evidence="10">The sequence shown here is derived from an EMBL/GenBank/DDBJ whole genome shotgun (WGS) entry which is preliminary data.</text>
</comment>
<dbReference type="Gene3D" id="1.10.287.130">
    <property type="match status" value="1"/>
</dbReference>
<dbReference type="Pfam" id="PF02518">
    <property type="entry name" value="HATPase_c"/>
    <property type="match status" value="1"/>
</dbReference>
<sequence length="698" mass="76978">MVFLAAVIGLGALNYFLLVPLKQRALDSESVQLEHVADLIDSSVTALFREIEGALHEIEAYGASHPLGDGDDYLRMETQSITAIAAIAVRDAEGKIVRSSSSKPIEIDDGAPAFFARSKHVDAFARGDTGSVYYSRAMRSGNRTVIWVSQPDFHANGSLRQIISAAVDTHHIADRLMPVAKVHDDANTLVGRDLRVVARNPWIAELIGVSVADYPLYEALTATHKLGVSLQYENPLTKTKRIGMAQWLPNRQFIVSVSRPLDAVLASWWHSALIGGLGSLAVLSLVGLMWWITARETARQRTINEALRDSERRFRLLVDGVTDYAIYLLDPEGRVANWNQGAERINGYSAEEIVGEHISEFYSPMDRSADVAGRNLEQAKNWGRHESEGWRVRKDGKRFWANTILQAIRGDHGELLGFAEITRDTTERKKILNELHAAKVKAERAAVAKSDFLANMSHEIRTPLTGIMGYSRLALEYGHMSNTVRSYVERAYDASGALRIIIDDILDFSKLEAGELRFEVAPFALHALINSCTSIVRLMAEEKGLELKVKIGAGVPEWVLGDPGRLRQVLLNLLNNAIKFTPNGHVELRLECASSGDAAVRLRFAVVDTGIGISEADQEKLFIRFSQADSSVARKYGGTGLGLAISKRIVEAMGGEVGVDSKRAVGSTFWFTVTLPIAEPRPRKWKSPRAIPSGTFTF</sequence>
<dbReference type="PROSITE" id="PS50113">
    <property type="entry name" value="PAC"/>
    <property type="match status" value="1"/>
</dbReference>
<dbReference type="OrthoDB" id="9789782at2"/>
<dbReference type="SMART" id="SM00387">
    <property type="entry name" value="HATPase_c"/>
    <property type="match status" value="1"/>
</dbReference>
<dbReference type="AlphaFoldDB" id="A0A1E3VRR2"/>
<evidence type="ECO:0000256" key="2">
    <source>
        <dbReference type="ARBA" id="ARBA00012438"/>
    </source>
</evidence>
<evidence type="ECO:0000256" key="5">
    <source>
        <dbReference type="ARBA" id="ARBA00022777"/>
    </source>
</evidence>
<organism evidence="10 11">
    <name type="scientific">Methyloceanibacter superfactus</name>
    <dbReference type="NCBI Taxonomy" id="1774969"/>
    <lineage>
        <taxon>Bacteria</taxon>
        <taxon>Pseudomonadati</taxon>
        <taxon>Pseudomonadota</taxon>
        <taxon>Alphaproteobacteria</taxon>
        <taxon>Hyphomicrobiales</taxon>
        <taxon>Hyphomicrobiaceae</taxon>
        <taxon>Methyloceanibacter</taxon>
    </lineage>
</organism>
<dbReference type="Pfam" id="PF13426">
    <property type="entry name" value="PAS_9"/>
    <property type="match status" value="1"/>
</dbReference>
<dbReference type="InterPro" id="IPR036890">
    <property type="entry name" value="HATPase_C_sf"/>
</dbReference>
<proteinExistence type="predicted"/>
<dbReference type="CDD" id="cd12915">
    <property type="entry name" value="PDC2_DGC_like"/>
    <property type="match status" value="1"/>
</dbReference>
<protein>
    <recommendedName>
        <fullName evidence="2">histidine kinase</fullName>
        <ecNumber evidence="2">2.7.13.3</ecNumber>
    </recommendedName>
</protein>
<evidence type="ECO:0000259" key="9">
    <source>
        <dbReference type="PROSITE" id="PS50113"/>
    </source>
</evidence>